<gene>
    <name evidence="16" type="ORF">INT43_008596</name>
</gene>
<dbReference type="GO" id="GO:0005829">
    <property type="term" value="C:cytosol"/>
    <property type="evidence" value="ECO:0007669"/>
    <property type="project" value="TreeGrafter"/>
</dbReference>
<dbReference type="InterPro" id="IPR040725">
    <property type="entry name" value="PheRS_DBD3"/>
</dbReference>
<evidence type="ECO:0000256" key="2">
    <source>
        <dbReference type="ARBA" id="ARBA00004496"/>
    </source>
</evidence>
<dbReference type="Pfam" id="PF18553">
    <property type="entry name" value="PheRS_DBD3"/>
    <property type="match status" value="1"/>
</dbReference>
<keyword evidence="8" id="KW-0479">Metal-binding</keyword>
<dbReference type="OrthoDB" id="238316at2759"/>
<dbReference type="Gene3D" id="3.30.1370.240">
    <property type="match status" value="1"/>
</dbReference>
<comment type="subcellular location">
    <subcellularLocation>
        <location evidence="2">Cytoplasm</location>
    </subcellularLocation>
</comment>
<evidence type="ECO:0000259" key="15">
    <source>
        <dbReference type="PROSITE" id="PS50862"/>
    </source>
</evidence>
<dbReference type="SUPFAM" id="SSF55681">
    <property type="entry name" value="Class II aaRS and biotin synthetases"/>
    <property type="match status" value="1"/>
</dbReference>
<dbReference type="GO" id="GO:0000049">
    <property type="term" value="F:tRNA binding"/>
    <property type="evidence" value="ECO:0007669"/>
    <property type="project" value="InterPro"/>
</dbReference>
<dbReference type="GO" id="GO:0009328">
    <property type="term" value="C:phenylalanine-tRNA ligase complex"/>
    <property type="evidence" value="ECO:0007669"/>
    <property type="project" value="TreeGrafter"/>
</dbReference>
<keyword evidence="17" id="KW-1185">Reference proteome</keyword>
<dbReference type="GO" id="GO:0006432">
    <property type="term" value="P:phenylalanyl-tRNA aminoacylation"/>
    <property type="evidence" value="ECO:0007669"/>
    <property type="project" value="InterPro"/>
</dbReference>
<feature type="non-terminal residue" evidence="16">
    <location>
        <position position="592"/>
    </location>
</feature>
<dbReference type="Gene3D" id="3.30.930.10">
    <property type="entry name" value="Bira Bifunctional Protein, Domain 2"/>
    <property type="match status" value="1"/>
</dbReference>
<dbReference type="Proteomes" id="UP000654370">
    <property type="component" value="Unassembled WGS sequence"/>
</dbReference>
<keyword evidence="6" id="KW-0963">Cytoplasm</keyword>
<evidence type="ECO:0000256" key="7">
    <source>
        <dbReference type="ARBA" id="ARBA00022598"/>
    </source>
</evidence>
<dbReference type="GO" id="GO:0046872">
    <property type="term" value="F:metal ion binding"/>
    <property type="evidence" value="ECO:0007669"/>
    <property type="project" value="UniProtKB-KW"/>
</dbReference>
<evidence type="ECO:0000256" key="12">
    <source>
        <dbReference type="ARBA" id="ARBA00022917"/>
    </source>
</evidence>
<dbReference type="FunFam" id="1.10.10.2330:FF:000002">
    <property type="entry name" value="Phenylalanyl-tRNA synthetase alpha chain"/>
    <property type="match status" value="1"/>
</dbReference>
<dbReference type="InterPro" id="IPR006195">
    <property type="entry name" value="aa-tRNA-synth_II"/>
</dbReference>
<evidence type="ECO:0000256" key="9">
    <source>
        <dbReference type="ARBA" id="ARBA00022741"/>
    </source>
</evidence>
<comment type="caution">
    <text evidence="16">The sequence shown here is derived from an EMBL/GenBank/DDBJ whole genome shotgun (WGS) entry which is preliminary data.</text>
</comment>
<feature type="domain" description="Aminoacyl-transfer RNA synthetases class-II family profile" evidence="15">
    <location>
        <begin position="279"/>
        <end position="548"/>
    </location>
</feature>
<dbReference type="Pfam" id="PF01409">
    <property type="entry name" value="tRNA-synt_2d"/>
    <property type="match status" value="1"/>
</dbReference>
<dbReference type="NCBIfam" id="TIGR00468">
    <property type="entry name" value="pheS"/>
    <property type="match status" value="1"/>
</dbReference>
<dbReference type="PANTHER" id="PTHR11538:SF40">
    <property type="entry name" value="PHENYLALANINE--TRNA LIGASE ALPHA SUBUNIT"/>
    <property type="match status" value="1"/>
</dbReference>
<sequence>NNLSAQRRATKISTNAAIMSNQDDLQTLVLTTLDEQGVIEDSANLKTASGADVDQLALLGALNSLRSKDVRAKCQLGNEFNGCRRFRTTEEILTLLPHYQMLEYKAIEREVWTLTDEGRELADSGSHEARVFEAVPAGEEGITIPELQAKLGKAASIGQGKAFKNKWITKQPPNKLVRLVDSIVDQTQIDLRQIQSAGTLSDAKLLADLKKRKLADKQKLVSYSVTKGPEFSLEIKKEATDVTYEMLQSGEWKNASFKKYNFDAVGIAPSGGHLHPLMKVRQEFREIFFEMGFEEMPTNRFVESSFWNFDALFQPQQHPARDAHDTFFIKDPATTDRFPKDLMEKIKVVHENGGDTGSIGYEYNWKQEEAEKLILRTHTTAVSSYMLYKLAEKAKKEGEFRPAKYFSIDRVFRNESVDATHLAEFHQIEGVIADKNLSLADLIGFMDVFFKKMGMDKIRFKPTYNPYTEPSMEIFSWHDGLKTWVEIGNSGMFRPEMLLPLGLPPDVRVIAWGLGLERPTMVKYGISNIRDLLGHKVNLAMIRDNAVPRLDKKMGKELIGINLEEQSEDSTKEKITNAVDGLVNKVQNLVVN</sequence>
<reference evidence="16" key="1">
    <citation type="submission" date="2020-12" db="EMBL/GenBank/DDBJ databases">
        <title>Metabolic potential, ecology and presence of endohyphal bacteria is reflected in genomic diversity of Mucoromycotina.</title>
        <authorList>
            <person name="Muszewska A."/>
            <person name="Okrasinska A."/>
            <person name="Steczkiewicz K."/>
            <person name="Drgas O."/>
            <person name="Orlowska M."/>
            <person name="Perlinska-Lenart U."/>
            <person name="Aleksandrzak-Piekarczyk T."/>
            <person name="Szatraj K."/>
            <person name="Zielenkiewicz U."/>
            <person name="Pilsyk S."/>
            <person name="Malc E."/>
            <person name="Mieczkowski P."/>
            <person name="Kruszewska J.S."/>
            <person name="Biernat P."/>
            <person name="Pawlowska J."/>
        </authorList>
    </citation>
    <scope>NUCLEOTIDE SEQUENCE</scope>
    <source>
        <strain evidence="16">WA0000067209</strain>
    </source>
</reference>
<keyword evidence="11" id="KW-0460">Magnesium</keyword>
<evidence type="ECO:0000256" key="8">
    <source>
        <dbReference type="ARBA" id="ARBA00022723"/>
    </source>
</evidence>
<dbReference type="CDD" id="cd00496">
    <property type="entry name" value="PheRS_alpha_core"/>
    <property type="match status" value="1"/>
</dbReference>
<dbReference type="GO" id="GO:0005524">
    <property type="term" value="F:ATP binding"/>
    <property type="evidence" value="ECO:0007669"/>
    <property type="project" value="UniProtKB-KW"/>
</dbReference>
<evidence type="ECO:0000313" key="16">
    <source>
        <dbReference type="EMBL" id="KAG2181014.1"/>
    </source>
</evidence>
<evidence type="ECO:0000313" key="17">
    <source>
        <dbReference type="Proteomes" id="UP000654370"/>
    </source>
</evidence>
<dbReference type="InterPro" id="IPR002319">
    <property type="entry name" value="Phenylalanyl-tRNA_Synthase"/>
</dbReference>
<dbReference type="PANTHER" id="PTHR11538">
    <property type="entry name" value="PHENYLALANYL-TRNA SYNTHETASE"/>
    <property type="match status" value="1"/>
</dbReference>
<keyword evidence="13" id="KW-0030">Aminoacyl-tRNA synthetase</keyword>
<dbReference type="Gene3D" id="1.10.10.2330">
    <property type="match status" value="1"/>
</dbReference>
<evidence type="ECO:0000256" key="5">
    <source>
        <dbReference type="ARBA" id="ARBA00015409"/>
    </source>
</evidence>
<dbReference type="EC" id="6.1.1.20" evidence="4"/>
<organism evidence="16 17">
    <name type="scientific">Mortierella isabellina</name>
    <name type="common">Filamentous fungus</name>
    <name type="synonym">Umbelopsis isabellina</name>
    <dbReference type="NCBI Taxonomy" id="91625"/>
    <lineage>
        <taxon>Eukaryota</taxon>
        <taxon>Fungi</taxon>
        <taxon>Fungi incertae sedis</taxon>
        <taxon>Mucoromycota</taxon>
        <taxon>Mucoromycotina</taxon>
        <taxon>Umbelopsidomycetes</taxon>
        <taxon>Umbelopsidales</taxon>
        <taxon>Umbelopsidaceae</taxon>
        <taxon>Umbelopsis</taxon>
    </lineage>
</organism>
<dbReference type="InterPro" id="IPR045864">
    <property type="entry name" value="aa-tRNA-synth_II/BPL/LPL"/>
</dbReference>
<evidence type="ECO:0000256" key="3">
    <source>
        <dbReference type="ARBA" id="ARBA00006703"/>
    </source>
</evidence>
<dbReference type="GO" id="GO:0004826">
    <property type="term" value="F:phenylalanine-tRNA ligase activity"/>
    <property type="evidence" value="ECO:0007669"/>
    <property type="project" value="UniProtKB-EC"/>
</dbReference>
<evidence type="ECO:0000256" key="1">
    <source>
        <dbReference type="ARBA" id="ARBA00001946"/>
    </source>
</evidence>
<dbReference type="InterPro" id="IPR004529">
    <property type="entry name" value="Phe-tRNA-synth_IIc_asu"/>
</dbReference>
<dbReference type="NCBIfam" id="NF003210">
    <property type="entry name" value="PRK04172.1"/>
    <property type="match status" value="1"/>
</dbReference>
<evidence type="ECO:0000256" key="4">
    <source>
        <dbReference type="ARBA" id="ARBA00012814"/>
    </source>
</evidence>
<protein>
    <recommendedName>
        <fullName evidence="5">Phenylalanine--tRNA ligase alpha subunit</fullName>
        <ecNumber evidence="4">6.1.1.20</ecNumber>
    </recommendedName>
    <alternativeName>
        <fullName evidence="14">Phenylalanyl-tRNA synthetase alpha subunit</fullName>
    </alternativeName>
</protein>
<dbReference type="PROSITE" id="PS50862">
    <property type="entry name" value="AA_TRNA_LIGASE_II"/>
    <property type="match status" value="1"/>
</dbReference>
<dbReference type="AlphaFoldDB" id="A0A8H7UJ94"/>
<keyword evidence="7" id="KW-0436">Ligase</keyword>
<comment type="similarity">
    <text evidence="3">Belongs to the class-II aminoacyl-tRNA synthetase family. Phe-tRNA synthetase alpha subunit type 2 subfamily.</text>
</comment>
<keyword evidence="9" id="KW-0547">Nucleotide-binding</keyword>
<evidence type="ECO:0000256" key="6">
    <source>
        <dbReference type="ARBA" id="ARBA00022490"/>
    </source>
</evidence>
<evidence type="ECO:0000256" key="10">
    <source>
        <dbReference type="ARBA" id="ARBA00022840"/>
    </source>
</evidence>
<dbReference type="EMBL" id="JAEPQZ010000005">
    <property type="protein sequence ID" value="KAG2181014.1"/>
    <property type="molecule type" value="Genomic_DNA"/>
</dbReference>
<keyword evidence="10" id="KW-0067">ATP-binding</keyword>
<accession>A0A8H7UJ94</accession>
<dbReference type="Gene3D" id="1.10.10.2320">
    <property type="match status" value="1"/>
</dbReference>
<evidence type="ECO:0000256" key="11">
    <source>
        <dbReference type="ARBA" id="ARBA00022842"/>
    </source>
</evidence>
<proteinExistence type="inferred from homology"/>
<evidence type="ECO:0000256" key="13">
    <source>
        <dbReference type="ARBA" id="ARBA00023146"/>
    </source>
</evidence>
<evidence type="ECO:0000256" key="14">
    <source>
        <dbReference type="ARBA" id="ARBA00030612"/>
    </source>
</evidence>
<keyword evidence="12" id="KW-0648">Protein biosynthesis</keyword>
<comment type="cofactor">
    <cofactor evidence="1">
        <name>Mg(2+)</name>
        <dbReference type="ChEBI" id="CHEBI:18420"/>
    </cofactor>
</comment>
<dbReference type="FunFam" id="3.30.930.10:FF:000028">
    <property type="entry name" value="Phenylalanyl-tRNA synthetase alpha chain"/>
    <property type="match status" value="1"/>
</dbReference>
<name>A0A8H7UJ94_MORIS</name>